<dbReference type="AlphaFoldDB" id="A0AA40BUN8"/>
<protein>
    <submittedName>
        <fullName evidence="2">Uncharacterized protein</fullName>
    </submittedName>
</protein>
<evidence type="ECO:0000313" key="3">
    <source>
        <dbReference type="Proteomes" id="UP001175000"/>
    </source>
</evidence>
<reference evidence="2" key="1">
    <citation type="submission" date="2023-06" db="EMBL/GenBank/DDBJ databases">
        <title>Genome-scale phylogeny and comparative genomics of the fungal order Sordariales.</title>
        <authorList>
            <consortium name="Lawrence Berkeley National Laboratory"/>
            <person name="Hensen N."/>
            <person name="Bonometti L."/>
            <person name="Westerberg I."/>
            <person name="Brannstrom I.O."/>
            <person name="Guillou S."/>
            <person name="Cros-Aarteil S."/>
            <person name="Calhoun S."/>
            <person name="Haridas S."/>
            <person name="Kuo A."/>
            <person name="Mondo S."/>
            <person name="Pangilinan J."/>
            <person name="Riley R."/>
            <person name="Labutti K."/>
            <person name="Andreopoulos B."/>
            <person name="Lipzen A."/>
            <person name="Chen C."/>
            <person name="Yanf M."/>
            <person name="Daum C."/>
            <person name="Ng V."/>
            <person name="Clum A."/>
            <person name="Steindorff A."/>
            <person name="Ohm R."/>
            <person name="Martin F."/>
            <person name="Silar P."/>
            <person name="Natvig D."/>
            <person name="Lalanne C."/>
            <person name="Gautier V."/>
            <person name="Ament-Velasquez S.L."/>
            <person name="Kruys A."/>
            <person name="Hutchinson M.I."/>
            <person name="Powell A.J."/>
            <person name="Barry K."/>
            <person name="Miller A.N."/>
            <person name="Grigoriev I.V."/>
            <person name="Debuchy R."/>
            <person name="Gladieux P."/>
            <person name="Thoren M.H."/>
            <person name="Johannesson H."/>
        </authorList>
    </citation>
    <scope>NUCLEOTIDE SEQUENCE</scope>
    <source>
        <strain evidence="2">CBS 606.72</strain>
    </source>
</reference>
<dbReference type="Gene3D" id="3.50.50.60">
    <property type="entry name" value="FAD/NAD(P)-binding domain"/>
    <property type="match status" value="1"/>
</dbReference>
<comment type="caution">
    <text evidence="2">The sequence shown here is derived from an EMBL/GenBank/DDBJ whole genome shotgun (WGS) entry which is preliminary data.</text>
</comment>
<sequence>MLCVGAYKEGFLIDTAPGRSELQVNGRLIAAAAVQCKATYPPEQEEKLSKAPVHFLDMWHHGESIPPFDGRLNFNCEVSFTNMTHHDGPGKDISIPPPAETQSTWTQNVPEGLN</sequence>
<dbReference type="InterPro" id="IPR036188">
    <property type="entry name" value="FAD/NAD-bd_sf"/>
</dbReference>
<evidence type="ECO:0000256" key="1">
    <source>
        <dbReference type="SAM" id="MobiDB-lite"/>
    </source>
</evidence>
<accession>A0AA40BUN8</accession>
<keyword evidence="3" id="KW-1185">Reference proteome</keyword>
<gene>
    <name evidence="2" type="ORF">B0T14DRAFT_570290</name>
</gene>
<dbReference type="EMBL" id="JAULSU010000006">
    <property type="protein sequence ID" value="KAK0614348.1"/>
    <property type="molecule type" value="Genomic_DNA"/>
</dbReference>
<name>A0AA40BUN8_9PEZI</name>
<feature type="compositionally biased region" description="Polar residues" evidence="1">
    <location>
        <begin position="100"/>
        <end position="114"/>
    </location>
</feature>
<feature type="region of interest" description="Disordered" evidence="1">
    <location>
        <begin position="85"/>
        <end position="114"/>
    </location>
</feature>
<organism evidence="2 3">
    <name type="scientific">Immersiella caudata</name>
    <dbReference type="NCBI Taxonomy" id="314043"/>
    <lineage>
        <taxon>Eukaryota</taxon>
        <taxon>Fungi</taxon>
        <taxon>Dikarya</taxon>
        <taxon>Ascomycota</taxon>
        <taxon>Pezizomycotina</taxon>
        <taxon>Sordariomycetes</taxon>
        <taxon>Sordariomycetidae</taxon>
        <taxon>Sordariales</taxon>
        <taxon>Lasiosphaeriaceae</taxon>
        <taxon>Immersiella</taxon>
    </lineage>
</organism>
<proteinExistence type="predicted"/>
<evidence type="ECO:0000313" key="2">
    <source>
        <dbReference type="EMBL" id="KAK0614348.1"/>
    </source>
</evidence>
<dbReference type="Proteomes" id="UP001175000">
    <property type="component" value="Unassembled WGS sequence"/>
</dbReference>
<dbReference type="Gene3D" id="3.30.9.10">
    <property type="entry name" value="D-Amino Acid Oxidase, subunit A, domain 2"/>
    <property type="match status" value="1"/>
</dbReference>